<dbReference type="InterPro" id="IPR039143">
    <property type="entry name" value="GNPNAT1-like"/>
</dbReference>
<dbReference type="STRING" id="1619234.SAMN05421730_100313"/>
<proteinExistence type="predicted"/>
<evidence type="ECO:0000313" key="2">
    <source>
        <dbReference type="EMBL" id="SCP95880.1"/>
    </source>
</evidence>
<dbReference type="PROSITE" id="PS51186">
    <property type="entry name" value="GNAT"/>
    <property type="match status" value="1"/>
</dbReference>
<evidence type="ECO:0000259" key="1">
    <source>
        <dbReference type="PROSITE" id="PS51186"/>
    </source>
</evidence>
<dbReference type="OrthoDB" id="9800797at2"/>
<dbReference type="Proteomes" id="UP000199315">
    <property type="component" value="Unassembled WGS sequence"/>
</dbReference>
<keyword evidence="2" id="KW-0012">Acyltransferase</keyword>
<dbReference type="RefSeq" id="WP_091230604.1">
    <property type="nucleotide sequence ID" value="NZ_FMKA01000003.1"/>
</dbReference>
<dbReference type="EMBL" id="FMKA01000003">
    <property type="protein sequence ID" value="SCP95880.1"/>
    <property type="molecule type" value="Genomic_DNA"/>
</dbReference>
<organism evidence="2 3">
    <name type="scientific">Anaerobium acetethylicum</name>
    <dbReference type="NCBI Taxonomy" id="1619234"/>
    <lineage>
        <taxon>Bacteria</taxon>
        <taxon>Bacillati</taxon>
        <taxon>Bacillota</taxon>
        <taxon>Clostridia</taxon>
        <taxon>Lachnospirales</taxon>
        <taxon>Lachnospiraceae</taxon>
        <taxon>Anaerobium</taxon>
    </lineage>
</organism>
<feature type="domain" description="N-acetyltransferase" evidence="1">
    <location>
        <begin position="6"/>
        <end position="143"/>
    </location>
</feature>
<reference evidence="2 3" key="1">
    <citation type="submission" date="2016-09" db="EMBL/GenBank/DDBJ databases">
        <authorList>
            <person name="Capua I."/>
            <person name="De Benedictis P."/>
            <person name="Joannis T."/>
            <person name="Lombin L.H."/>
            <person name="Cattoli G."/>
        </authorList>
    </citation>
    <scope>NUCLEOTIDE SEQUENCE [LARGE SCALE GENOMIC DNA]</scope>
    <source>
        <strain evidence="2 3">GluBS11</strain>
    </source>
</reference>
<accession>A0A1D3TQL7</accession>
<keyword evidence="2" id="KW-0808">Transferase</keyword>
<dbReference type="InterPro" id="IPR000182">
    <property type="entry name" value="GNAT_dom"/>
</dbReference>
<name>A0A1D3TQL7_9FIRM</name>
<dbReference type="Gene3D" id="3.40.630.30">
    <property type="match status" value="1"/>
</dbReference>
<dbReference type="InterPro" id="IPR016181">
    <property type="entry name" value="Acyl_CoA_acyltransferase"/>
</dbReference>
<sequence>MEKYTVKLTEGLAENPDARLIRQAVFVEEQGFVNEFDDIDGYATHIVIYDEGIPAATGRVFTKECNDIYTIGRVAVMKAFRGRSLGAEVIGRLEKAAADKGAREIVLSAQERVKGFYERLGYQEVGEVYMDESCPHIRMTKSL</sequence>
<protein>
    <submittedName>
        <fullName evidence="2">Predicted N-acyltransferase, GNAT family</fullName>
    </submittedName>
</protein>
<dbReference type="CDD" id="cd04301">
    <property type="entry name" value="NAT_SF"/>
    <property type="match status" value="1"/>
</dbReference>
<evidence type="ECO:0000313" key="3">
    <source>
        <dbReference type="Proteomes" id="UP000199315"/>
    </source>
</evidence>
<dbReference type="PANTHER" id="PTHR13355:SF11">
    <property type="entry name" value="GLUCOSAMINE 6-PHOSPHATE N-ACETYLTRANSFERASE"/>
    <property type="match status" value="1"/>
</dbReference>
<dbReference type="GO" id="GO:0004343">
    <property type="term" value="F:glucosamine 6-phosphate N-acetyltransferase activity"/>
    <property type="evidence" value="ECO:0007669"/>
    <property type="project" value="TreeGrafter"/>
</dbReference>
<dbReference type="Pfam" id="PF13673">
    <property type="entry name" value="Acetyltransf_10"/>
    <property type="match status" value="1"/>
</dbReference>
<dbReference type="SUPFAM" id="SSF55729">
    <property type="entry name" value="Acyl-CoA N-acyltransferases (Nat)"/>
    <property type="match status" value="1"/>
</dbReference>
<dbReference type="PANTHER" id="PTHR13355">
    <property type="entry name" value="GLUCOSAMINE 6-PHOSPHATE N-ACETYLTRANSFERASE"/>
    <property type="match status" value="1"/>
</dbReference>
<gene>
    <name evidence="2" type="ORF">SAMN05421730_100313</name>
</gene>
<keyword evidence="3" id="KW-1185">Reference proteome</keyword>
<dbReference type="AlphaFoldDB" id="A0A1D3TQL7"/>